<dbReference type="RefSeq" id="WP_284483902.1">
    <property type="nucleotide sequence ID" value="NZ_JASNJE010000002.1"/>
</dbReference>
<sequence>MKLYSYWRSTTSYRVRIALNLKGLSFETVPVNLVAGDQRSDAFRALNPGQGVPALVLADGTVLAQSMAILDYLDHLVPEPELIPSDPLKRAQVLAAAHVIAMDVHPVNNLKVVNRLKSQFGATADDATAWMRHWMTEGLAAFQALLPQGPRFCFADAPQIADLCLVPQLYNAHRWGVDMTPFSRLLEIEAEALELPAFHAARPENQPDATKG</sequence>
<dbReference type="PROSITE" id="PS50405">
    <property type="entry name" value="GST_CTER"/>
    <property type="match status" value="1"/>
</dbReference>
<dbReference type="InterPro" id="IPR034333">
    <property type="entry name" value="GST_Zeta_N"/>
</dbReference>
<keyword evidence="5" id="KW-1185">Reference proteome</keyword>
<dbReference type="CDD" id="cd03191">
    <property type="entry name" value="GST_C_Zeta"/>
    <property type="match status" value="1"/>
</dbReference>
<dbReference type="NCBIfam" id="TIGR01262">
    <property type="entry name" value="maiA"/>
    <property type="match status" value="1"/>
</dbReference>
<dbReference type="InterPro" id="IPR010987">
    <property type="entry name" value="Glutathione-S-Trfase_C-like"/>
</dbReference>
<evidence type="ECO:0000313" key="4">
    <source>
        <dbReference type="EMBL" id="MDK3071948.1"/>
    </source>
</evidence>
<dbReference type="InterPro" id="IPR040079">
    <property type="entry name" value="Glutathione_S-Trfase"/>
</dbReference>
<comment type="similarity">
    <text evidence="1">Belongs to the GST superfamily. Zeta family.</text>
</comment>
<dbReference type="InterPro" id="IPR004045">
    <property type="entry name" value="Glutathione_S-Trfase_N"/>
</dbReference>
<gene>
    <name evidence="4" type="primary">maiA</name>
    <name evidence="4" type="ORF">QO034_02390</name>
</gene>
<keyword evidence="4" id="KW-0413">Isomerase</keyword>
<dbReference type="GO" id="GO:0016034">
    <property type="term" value="F:maleylacetoacetate isomerase activity"/>
    <property type="evidence" value="ECO:0007669"/>
    <property type="project" value="UniProtKB-EC"/>
</dbReference>
<dbReference type="InterPro" id="IPR034330">
    <property type="entry name" value="GST_Zeta_C"/>
</dbReference>
<dbReference type="SUPFAM" id="SSF47616">
    <property type="entry name" value="GST C-terminal domain-like"/>
    <property type="match status" value="1"/>
</dbReference>
<dbReference type="InterPro" id="IPR036249">
    <property type="entry name" value="Thioredoxin-like_sf"/>
</dbReference>
<organism evidence="4 5">
    <name type="scientific">Sedimentitalea xiamensis</name>
    <dbReference type="NCBI Taxonomy" id="3050037"/>
    <lineage>
        <taxon>Bacteria</taxon>
        <taxon>Pseudomonadati</taxon>
        <taxon>Pseudomonadota</taxon>
        <taxon>Alphaproteobacteria</taxon>
        <taxon>Rhodobacterales</taxon>
        <taxon>Paracoccaceae</taxon>
        <taxon>Sedimentitalea</taxon>
    </lineage>
</organism>
<evidence type="ECO:0000259" key="2">
    <source>
        <dbReference type="PROSITE" id="PS50404"/>
    </source>
</evidence>
<evidence type="ECO:0000313" key="5">
    <source>
        <dbReference type="Proteomes" id="UP001227126"/>
    </source>
</evidence>
<dbReference type="EC" id="5.2.1.2" evidence="4"/>
<protein>
    <submittedName>
        <fullName evidence="4">Maleylacetoacetate isomerase</fullName>
        <ecNumber evidence="4">5.2.1.2</ecNumber>
    </submittedName>
</protein>
<dbReference type="EMBL" id="JASNJE010000002">
    <property type="protein sequence ID" value="MDK3071948.1"/>
    <property type="molecule type" value="Genomic_DNA"/>
</dbReference>
<feature type="domain" description="GST N-terminal" evidence="2">
    <location>
        <begin position="1"/>
        <end position="81"/>
    </location>
</feature>
<reference evidence="4 5" key="1">
    <citation type="submission" date="2023-05" db="EMBL/GenBank/DDBJ databases">
        <title>Sedimentitalea sp. nov. JM2-8.</title>
        <authorList>
            <person name="Huang J."/>
        </authorList>
    </citation>
    <scope>NUCLEOTIDE SEQUENCE [LARGE SCALE GENOMIC DNA]</scope>
    <source>
        <strain evidence="4 5">JM2-8</strain>
    </source>
</reference>
<dbReference type="Gene3D" id="1.20.1050.10">
    <property type="match status" value="1"/>
</dbReference>
<dbReference type="PROSITE" id="PS50404">
    <property type="entry name" value="GST_NTER"/>
    <property type="match status" value="1"/>
</dbReference>
<dbReference type="SUPFAM" id="SSF52833">
    <property type="entry name" value="Thioredoxin-like"/>
    <property type="match status" value="1"/>
</dbReference>
<evidence type="ECO:0000259" key="3">
    <source>
        <dbReference type="PROSITE" id="PS50405"/>
    </source>
</evidence>
<dbReference type="InterPro" id="IPR036282">
    <property type="entry name" value="Glutathione-S-Trfase_C_sf"/>
</dbReference>
<feature type="domain" description="GST C-terminal" evidence="3">
    <location>
        <begin position="86"/>
        <end position="211"/>
    </location>
</feature>
<dbReference type="PANTHER" id="PTHR42673">
    <property type="entry name" value="MALEYLACETOACETATE ISOMERASE"/>
    <property type="match status" value="1"/>
</dbReference>
<accession>A0ABT7FA13</accession>
<comment type="caution">
    <text evidence="4">The sequence shown here is derived from an EMBL/GenBank/DDBJ whole genome shotgun (WGS) entry which is preliminary data.</text>
</comment>
<dbReference type="SFLD" id="SFLDS00019">
    <property type="entry name" value="Glutathione_Transferase_(cytos"/>
    <property type="match status" value="1"/>
</dbReference>
<dbReference type="Pfam" id="PF13409">
    <property type="entry name" value="GST_N_2"/>
    <property type="match status" value="1"/>
</dbReference>
<dbReference type="CDD" id="cd03042">
    <property type="entry name" value="GST_N_Zeta"/>
    <property type="match status" value="1"/>
</dbReference>
<dbReference type="SFLD" id="SFLDG00358">
    <property type="entry name" value="Main_(cytGST)"/>
    <property type="match status" value="1"/>
</dbReference>
<evidence type="ECO:0000256" key="1">
    <source>
        <dbReference type="ARBA" id="ARBA00010007"/>
    </source>
</evidence>
<dbReference type="PANTHER" id="PTHR42673:SF4">
    <property type="entry name" value="MALEYLACETOACETATE ISOMERASE"/>
    <property type="match status" value="1"/>
</dbReference>
<dbReference type="InterPro" id="IPR005955">
    <property type="entry name" value="GST_Zeta"/>
</dbReference>
<proteinExistence type="inferred from homology"/>
<dbReference type="Gene3D" id="3.40.30.10">
    <property type="entry name" value="Glutaredoxin"/>
    <property type="match status" value="1"/>
</dbReference>
<name>A0ABT7FA13_9RHOB</name>
<dbReference type="Proteomes" id="UP001227126">
    <property type="component" value="Unassembled WGS sequence"/>
</dbReference>